<keyword evidence="7" id="KW-1133">Transmembrane helix</keyword>
<dbReference type="PANTHER" id="PTHR43646">
    <property type="entry name" value="GLYCOSYLTRANSFERASE"/>
    <property type="match status" value="1"/>
</dbReference>
<feature type="transmembrane region" description="Helical" evidence="7">
    <location>
        <begin position="232"/>
        <end position="254"/>
    </location>
</feature>
<dbReference type="PATRIC" id="fig|317.197.peg.1869"/>
<proteinExistence type="predicted"/>
<dbReference type="GO" id="GO:0005886">
    <property type="term" value="C:plasma membrane"/>
    <property type="evidence" value="ECO:0007669"/>
    <property type="project" value="UniProtKB-SubCell"/>
</dbReference>
<feature type="domain" description="Glycosyltransferase 2-like" evidence="8">
    <location>
        <begin position="5"/>
        <end position="124"/>
    </location>
</feature>
<feature type="transmembrane region" description="Helical" evidence="7">
    <location>
        <begin position="297"/>
        <end position="316"/>
    </location>
</feature>
<evidence type="ECO:0000313" key="9">
    <source>
        <dbReference type="EMBL" id="KNH27001.1"/>
    </source>
</evidence>
<reference evidence="9 10" key="1">
    <citation type="submission" date="2015-06" db="EMBL/GenBank/DDBJ databases">
        <authorList>
            <person name="Hoefler B.C."/>
            <person name="Straight P.D."/>
        </authorList>
    </citation>
    <scope>NUCLEOTIDE SEQUENCE [LARGE SCALE GENOMIC DNA]</scope>
    <source>
        <strain evidence="9 10">Riq4</strain>
    </source>
</reference>
<gene>
    <name evidence="9" type="ORF">ACS77_12625</name>
</gene>
<feature type="transmembrane region" description="Helical" evidence="7">
    <location>
        <begin position="260"/>
        <end position="277"/>
    </location>
</feature>
<evidence type="ECO:0000256" key="4">
    <source>
        <dbReference type="ARBA" id="ARBA00022676"/>
    </source>
</evidence>
<evidence type="ECO:0000313" key="10">
    <source>
        <dbReference type="Proteomes" id="UP000036955"/>
    </source>
</evidence>
<comment type="caution">
    <text evidence="9">The sequence shown here is derived from an EMBL/GenBank/DDBJ whole genome shotgun (WGS) entry which is preliminary data.</text>
</comment>
<protein>
    <submittedName>
        <fullName evidence="9">Glycosyl transferase family 2</fullName>
    </submittedName>
</protein>
<keyword evidence="2" id="KW-1003">Cell membrane</keyword>
<organism evidence="9 10">
    <name type="scientific">Pseudomonas syringae</name>
    <dbReference type="NCBI Taxonomy" id="317"/>
    <lineage>
        <taxon>Bacteria</taxon>
        <taxon>Pseudomonadati</taxon>
        <taxon>Pseudomonadota</taxon>
        <taxon>Gammaproteobacteria</taxon>
        <taxon>Pseudomonadales</taxon>
        <taxon>Pseudomonadaceae</taxon>
        <taxon>Pseudomonas</taxon>
    </lineage>
</organism>
<sequence length="322" mass="36018">MSRISLVIPMYNEARHIGRTLLAAKKAAEATGLECELIVVDNGSDDQGPHIARQFGAQVLVLPGLLIGALRNRGAAVATGEWLGFIDADIEMPGDWLTLLFELESGGQADVLALDLHTPIQAPWFATAWQRRMARPTTHTLHPVRWLPSANLLMRRTWFDKVGGFDETLRTGEDKAFTLRLSEAGARLLAVNQSVALHWGYEGSWREWMGKELWRQGSHLQLLRTQGMSLRLLRFPAFSMGVWGLDFIALSTLLNGFPQVALFIVFITSLPALVLSLRQSLKHRDIGLMLQLWGLHWVRLHLAGAAFILSLCHWNARRPARG</sequence>
<dbReference type="GO" id="GO:0016757">
    <property type="term" value="F:glycosyltransferase activity"/>
    <property type="evidence" value="ECO:0007669"/>
    <property type="project" value="UniProtKB-KW"/>
</dbReference>
<keyword evidence="7" id="KW-0812">Transmembrane</keyword>
<dbReference type="Pfam" id="PF00535">
    <property type="entry name" value="Glycos_transf_2"/>
    <property type="match status" value="1"/>
</dbReference>
<comment type="subcellular location">
    <subcellularLocation>
        <location evidence="1">Cell membrane</location>
    </subcellularLocation>
</comment>
<keyword evidence="4" id="KW-0328">Glycosyltransferase</keyword>
<dbReference type="SUPFAM" id="SSF53448">
    <property type="entry name" value="Nucleotide-diphospho-sugar transferases"/>
    <property type="match status" value="1"/>
</dbReference>
<evidence type="ECO:0000256" key="2">
    <source>
        <dbReference type="ARBA" id="ARBA00022475"/>
    </source>
</evidence>
<dbReference type="PANTHER" id="PTHR43646:SF2">
    <property type="entry name" value="GLYCOSYLTRANSFERASE 2-LIKE DOMAIN-CONTAINING PROTEIN"/>
    <property type="match status" value="1"/>
</dbReference>
<keyword evidence="6 7" id="KW-0472">Membrane</keyword>
<evidence type="ECO:0000256" key="5">
    <source>
        <dbReference type="ARBA" id="ARBA00022679"/>
    </source>
</evidence>
<evidence type="ECO:0000256" key="6">
    <source>
        <dbReference type="ARBA" id="ARBA00023136"/>
    </source>
</evidence>
<accession>A0A0L1MF55</accession>
<dbReference type="AlphaFoldDB" id="A0A0L1MF55"/>
<dbReference type="Gene3D" id="3.90.550.10">
    <property type="entry name" value="Spore Coat Polysaccharide Biosynthesis Protein SpsA, Chain A"/>
    <property type="match status" value="1"/>
</dbReference>
<dbReference type="OrthoDB" id="9069044at2"/>
<evidence type="ECO:0000256" key="7">
    <source>
        <dbReference type="SAM" id="Phobius"/>
    </source>
</evidence>
<evidence type="ECO:0000256" key="1">
    <source>
        <dbReference type="ARBA" id="ARBA00004236"/>
    </source>
</evidence>
<evidence type="ECO:0000259" key="8">
    <source>
        <dbReference type="Pfam" id="PF00535"/>
    </source>
</evidence>
<dbReference type="InterPro" id="IPR001173">
    <property type="entry name" value="Glyco_trans_2-like"/>
</dbReference>
<dbReference type="EMBL" id="LFQK01000023">
    <property type="protein sequence ID" value="KNH27001.1"/>
    <property type="molecule type" value="Genomic_DNA"/>
</dbReference>
<keyword evidence="3" id="KW-0997">Cell inner membrane</keyword>
<evidence type="ECO:0000256" key="3">
    <source>
        <dbReference type="ARBA" id="ARBA00022519"/>
    </source>
</evidence>
<dbReference type="Proteomes" id="UP000036955">
    <property type="component" value="Unassembled WGS sequence"/>
</dbReference>
<name>A0A0L1MF55_PSESX</name>
<dbReference type="InterPro" id="IPR029044">
    <property type="entry name" value="Nucleotide-diphossugar_trans"/>
</dbReference>
<keyword evidence="5 9" id="KW-0808">Transferase</keyword>